<keyword evidence="1" id="KW-0472">Membrane</keyword>
<keyword evidence="3" id="KW-1185">Reference proteome</keyword>
<dbReference type="RefSeq" id="WP_167360151.1">
    <property type="nucleotide sequence ID" value="NZ_FOXX01000010.1"/>
</dbReference>
<organism evidence="2 3">
    <name type="scientific">Priestia endophytica DSM 13796</name>
    <dbReference type="NCBI Taxonomy" id="1121089"/>
    <lineage>
        <taxon>Bacteria</taxon>
        <taxon>Bacillati</taxon>
        <taxon>Bacillota</taxon>
        <taxon>Bacilli</taxon>
        <taxon>Bacillales</taxon>
        <taxon>Bacillaceae</taxon>
        <taxon>Priestia</taxon>
    </lineage>
</organism>
<dbReference type="Proteomes" id="UP000182762">
    <property type="component" value="Unassembled WGS sequence"/>
</dbReference>
<proteinExistence type="predicted"/>
<dbReference type="GeneID" id="93713898"/>
<reference evidence="2 3" key="1">
    <citation type="submission" date="2016-10" db="EMBL/GenBank/DDBJ databases">
        <authorList>
            <person name="Varghese N."/>
            <person name="Submissions S."/>
        </authorList>
    </citation>
    <scope>NUCLEOTIDE SEQUENCE [LARGE SCALE GENOMIC DNA]</scope>
    <source>
        <strain evidence="2 3">DSM 13796</strain>
    </source>
</reference>
<evidence type="ECO:0000313" key="2">
    <source>
        <dbReference type="EMBL" id="SFQ80989.1"/>
    </source>
</evidence>
<keyword evidence="1" id="KW-1133">Transmembrane helix</keyword>
<evidence type="ECO:0000256" key="1">
    <source>
        <dbReference type="SAM" id="Phobius"/>
    </source>
</evidence>
<gene>
    <name evidence="2" type="ORF">SAMN02745910_03705</name>
</gene>
<protein>
    <submittedName>
        <fullName evidence="2">Uncharacterized protein</fullName>
    </submittedName>
</protein>
<name>A0A1I6BJ83_9BACI</name>
<accession>A0A1I6BJ83</accession>
<sequence>MFSLYVLFILFFLSLGGIWIWLGKKGVFQKVGEKAEEVKDAFKDKEEK</sequence>
<keyword evidence="1" id="KW-0812">Transmembrane</keyword>
<comment type="caution">
    <text evidence="2">The sequence shown here is derived from an EMBL/GenBank/DDBJ whole genome shotgun (WGS) entry which is preliminary data.</text>
</comment>
<dbReference type="EMBL" id="FOXX01000010">
    <property type="protein sequence ID" value="SFQ80989.1"/>
    <property type="molecule type" value="Genomic_DNA"/>
</dbReference>
<evidence type="ECO:0000313" key="3">
    <source>
        <dbReference type="Proteomes" id="UP000182762"/>
    </source>
</evidence>
<feature type="transmembrane region" description="Helical" evidence="1">
    <location>
        <begin position="6"/>
        <end position="22"/>
    </location>
</feature>